<organism evidence="3 4">
    <name type="scientific">Amedibacillus dolichus</name>
    <dbReference type="NCBI Taxonomy" id="31971"/>
    <lineage>
        <taxon>Bacteria</taxon>
        <taxon>Bacillati</taxon>
        <taxon>Bacillota</taxon>
        <taxon>Erysipelotrichia</taxon>
        <taxon>Erysipelotrichales</taxon>
        <taxon>Erysipelotrichaceae</taxon>
        <taxon>Amedibacillus</taxon>
    </lineage>
</organism>
<protein>
    <submittedName>
        <fullName evidence="3">Uncharacterized protein</fullName>
    </submittedName>
</protein>
<feature type="transmembrane region" description="Helical" evidence="2">
    <location>
        <begin position="6"/>
        <end position="29"/>
    </location>
</feature>
<evidence type="ECO:0000313" key="3">
    <source>
        <dbReference type="EMBL" id="MDM8157037.1"/>
    </source>
</evidence>
<reference evidence="3 4" key="2">
    <citation type="submission" date="2023-06" db="EMBL/GenBank/DDBJ databases">
        <title>Identification and characterization of horizontal gene transfer across gut microbiota members of farm animals based on homology search.</title>
        <authorList>
            <person name="Schwarzerova J."/>
            <person name="Nykrynova M."/>
            <person name="Jureckova K."/>
            <person name="Cejkova D."/>
            <person name="Rychlik I."/>
        </authorList>
    </citation>
    <scope>NUCLEOTIDE SEQUENCE [LARGE SCALE GENOMIC DNA]</scope>
    <source>
        <strain evidence="3 4">ET39</strain>
    </source>
</reference>
<sequence length="207" mass="23273">MSANVWQVISWTGFSLAVVFAVIAAILFFKLHIRSVISDLSGKRVAREIKEIQDRTAQEDKKGHLDHFVLEKSSKRTPVVTEMNTDDIKRAHASKRLDQITDRQDRFDDQERMMKTEKISSKYEAIDMADLEGVNHAGNVANADAGQYETEDTVPLSAAQAKTETLTDADPATMPLDESGHREEDADKKTFEVVETKISIHSDRVIK</sequence>
<evidence type="ECO:0000313" key="4">
    <source>
        <dbReference type="Proteomes" id="UP001529340"/>
    </source>
</evidence>
<gene>
    <name evidence="3" type="ORF">QUV96_05225</name>
</gene>
<feature type="compositionally biased region" description="Basic and acidic residues" evidence="1">
    <location>
        <begin position="178"/>
        <end position="189"/>
    </location>
</feature>
<name>A0ABT7UBN5_9FIRM</name>
<dbReference type="Proteomes" id="UP001529340">
    <property type="component" value="Unassembled WGS sequence"/>
</dbReference>
<dbReference type="EMBL" id="JAUDCG010000017">
    <property type="protein sequence ID" value="MDM8157037.1"/>
    <property type="molecule type" value="Genomic_DNA"/>
</dbReference>
<evidence type="ECO:0000256" key="2">
    <source>
        <dbReference type="SAM" id="Phobius"/>
    </source>
</evidence>
<keyword evidence="2" id="KW-1133">Transmembrane helix</keyword>
<keyword evidence="2" id="KW-0472">Membrane</keyword>
<keyword evidence="4" id="KW-1185">Reference proteome</keyword>
<keyword evidence="2" id="KW-0812">Transmembrane</keyword>
<dbReference type="RefSeq" id="WP_289607501.1">
    <property type="nucleotide sequence ID" value="NZ_JAUDCG010000017.1"/>
</dbReference>
<accession>A0ABT7UBN5</accession>
<evidence type="ECO:0000256" key="1">
    <source>
        <dbReference type="SAM" id="MobiDB-lite"/>
    </source>
</evidence>
<comment type="caution">
    <text evidence="3">The sequence shown here is derived from an EMBL/GenBank/DDBJ whole genome shotgun (WGS) entry which is preliminary data.</text>
</comment>
<reference evidence="4" key="1">
    <citation type="submission" date="2023-06" db="EMBL/GenBank/DDBJ databases">
        <title>Identification and characterization of horizontal gene transfer across gut microbiota members of farm animals based on homology search.</title>
        <authorList>
            <person name="Zeman M."/>
            <person name="Kubasova T."/>
            <person name="Jahodarova E."/>
            <person name="Nykrynova M."/>
            <person name="Rychlik I."/>
        </authorList>
    </citation>
    <scope>NUCLEOTIDE SEQUENCE [LARGE SCALE GENOMIC DNA]</scope>
    <source>
        <strain evidence="4">ET39</strain>
    </source>
</reference>
<proteinExistence type="predicted"/>
<feature type="region of interest" description="Disordered" evidence="1">
    <location>
        <begin position="163"/>
        <end position="189"/>
    </location>
</feature>